<sequence length="308" mass="34134">MATDEAARLRGRYLDLLRDTLTCTLWDGRDGSVWRDHTFPRRMLASLLANQRLEIVRTLPPERRQEGQDWPRLAHSMIGVRRMDNLRMCVETVLADGVPGDLIETGVWRGGACIFMRGVLAAHEVTDRTVWVADSFAGLPKPDAGRYPADAHDRHHTHDVLAVSMAEVQENFRRFGLLDEQVRFLKGWFRDTLPTAPIERLAVLRLDGDMYESTLDALNGLYDRLSDGGFCVIDDYGLLERCQRAVTDFRAARGITEPLVPIDSSGVYWRKGVRETSAAGSATSGPDAVAVRVPGPASAESSAGLSVS</sequence>
<dbReference type="RefSeq" id="WP_203007188.1">
    <property type="nucleotide sequence ID" value="NZ_JADWYU010000380.1"/>
</dbReference>
<evidence type="ECO:0000313" key="3">
    <source>
        <dbReference type="Proteomes" id="UP000604475"/>
    </source>
</evidence>
<proteinExistence type="predicted"/>
<dbReference type="SUPFAM" id="SSF53335">
    <property type="entry name" value="S-adenosyl-L-methionine-dependent methyltransferases"/>
    <property type="match status" value="1"/>
</dbReference>
<keyword evidence="2" id="KW-0489">Methyltransferase</keyword>
<dbReference type="PANTHER" id="PTHR40036:SF1">
    <property type="entry name" value="MACROCIN O-METHYLTRANSFERASE"/>
    <property type="match status" value="1"/>
</dbReference>
<accession>A0A937RHR0</accession>
<dbReference type="Gene3D" id="3.40.50.150">
    <property type="entry name" value="Vaccinia Virus protein VP39"/>
    <property type="match status" value="1"/>
</dbReference>
<name>A0A937RHR0_9ACTN</name>
<dbReference type="PANTHER" id="PTHR40036">
    <property type="entry name" value="MACROCIN O-METHYLTRANSFERASE"/>
    <property type="match status" value="1"/>
</dbReference>
<dbReference type="GO" id="GO:0032259">
    <property type="term" value="P:methylation"/>
    <property type="evidence" value="ECO:0007669"/>
    <property type="project" value="UniProtKB-KW"/>
</dbReference>
<evidence type="ECO:0000256" key="1">
    <source>
        <dbReference type="SAM" id="MobiDB-lite"/>
    </source>
</evidence>
<evidence type="ECO:0000313" key="2">
    <source>
        <dbReference type="EMBL" id="MBL7629059.1"/>
    </source>
</evidence>
<protein>
    <submittedName>
        <fullName evidence="2">TylF/MycF family methyltransferase</fullName>
    </submittedName>
</protein>
<dbReference type="InterPro" id="IPR008884">
    <property type="entry name" value="TylF_MeTrfase"/>
</dbReference>
<dbReference type="InterPro" id="IPR029063">
    <property type="entry name" value="SAM-dependent_MTases_sf"/>
</dbReference>
<dbReference type="GO" id="GO:0008168">
    <property type="term" value="F:methyltransferase activity"/>
    <property type="evidence" value="ECO:0007669"/>
    <property type="project" value="UniProtKB-KW"/>
</dbReference>
<dbReference type="Pfam" id="PF05711">
    <property type="entry name" value="TylF"/>
    <property type="match status" value="1"/>
</dbReference>
<organism evidence="2 3">
    <name type="scientific">Frankia nepalensis</name>
    <dbReference type="NCBI Taxonomy" id="1836974"/>
    <lineage>
        <taxon>Bacteria</taxon>
        <taxon>Bacillati</taxon>
        <taxon>Actinomycetota</taxon>
        <taxon>Actinomycetes</taxon>
        <taxon>Frankiales</taxon>
        <taxon>Frankiaceae</taxon>
        <taxon>Frankia</taxon>
    </lineage>
</organism>
<keyword evidence="3" id="KW-1185">Reference proteome</keyword>
<dbReference type="AlphaFoldDB" id="A0A937RHR0"/>
<dbReference type="EMBL" id="JAEACQ010000207">
    <property type="protein sequence ID" value="MBL7629059.1"/>
    <property type="molecule type" value="Genomic_DNA"/>
</dbReference>
<dbReference type="Proteomes" id="UP000604475">
    <property type="component" value="Unassembled WGS sequence"/>
</dbReference>
<feature type="compositionally biased region" description="Polar residues" evidence="1">
    <location>
        <begin position="299"/>
        <end position="308"/>
    </location>
</feature>
<gene>
    <name evidence="2" type="ORF">I7412_18230</name>
</gene>
<reference evidence="2" key="1">
    <citation type="submission" date="2020-12" db="EMBL/GenBank/DDBJ databases">
        <title>Genomic characterization of non-nitrogen-fixing Frankia strains.</title>
        <authorList>
            <person name="Carlos-Shanley C."/>
            <person name="Guerra T."/>
            <person name="Hahn D."/>
        </authorList>
    </citation>
    <scope>NUCLEOTIDE SEQUENCE</scope>
    <source>
        <strain evidence="2">CN6</strain>
    </source>
</reference>
<comment type="caution">
    <text evidence="2">The sequence shown here is derived from an EMBL/GenBank/DDBJ whole genome shotgun (WGS) entry which is preliminary data.</text>
</comment>
<keyword evidence="2" id="KW-0808">Transferase</keyword>
<feature type="region of interest" description="Disordered" evidence="1">
    <location>
        <begin position="278"/>
        <end position="308"/>
    </location>
</feature>